<keyword evidence="3" id="KW-1185">Reference proteome</keyword>
<dbReference type="Pfam" id="PF23305">
    <property type="entry name" value="DUF7082"/>
    <property type="match status" value="1"/>
</dbReference>
<accession>A0A0M9ET89</accession>
<dbReference type="PANTHER" id="PTHR39463:SF1">
    <property type="entry name" value="MEDUSA"/>
    <property type="match status" value="1"/>
</dbReference>
<organism evidence="2 3">
    <name type="scientific">Fusarium langsethiae</name>
    <dbReference type="NCBI Taxonomy" id="179993"/>
    <lineage>
        <taxon>Eukaryota</taxon>
        <taxon>Fungi</taxon>
        <taxon>Dikarya</taxon>
        <taxon>Ascomycota</taxon>
        <taxon>Pezizomycotina</taxon>
        <taxon>Sordariomycetes</taxon>
        <taxon>Hypocreomycetidae</taxon>
        <taxon>Hypocreales</taxon>
        <taxon>Nectriaceae</taxon>
        <taxon>Fusarium</taxon>
    </lineage>
</organism>
<dbReference type="PANTHER" id="PTHR39463">
    <property type="entry name" value="MEDUSA"/>
    <property type="match status" value="1"/>
</dbReference>
<dbReference type="Proteomes" id="UP000037904">
    <property type="component" value="Unassembled WGS sequence"/>
</dbReference>
<dbReference type="InterPro" id="IPR055509">
    <property type="entry name" value="DUF7082"/>
</dbReference>
<protein>
    <submittedName>
        <fullName evidence="2">Transcription factor medusa</fullName>
    </submittedName>
</protein>
<gene>
    <name evidence="2" type="ORF">FLAG1_07704</name>
</gene>
<dbReference type="GO" id="GO:0005634">
    <property type="term" value="C:nucleus"/>
    <property type="evidence" value="ECO:0007669"/>
    <property type="project" value="TreeGrafter"/>
</dbReference>
<comment type="caution">
    <text evidence="2">The sequence shown here is derived from an EMBL/GenBank/DDBJ whole genome shotgun (WGS) entry which is preliminary data.</text>
</comment>
<sequence>MMPENDNVVPTSIIEHRSSSACGDFRQPSEPTTDSYKYASYQRQYADTFPQVYSSVASMDHRATAVTEPHYHHDLTVGWRPGSNSLESQSHELVSSSALMTAQTARTITTTTYPGGEVLNIEGKLEDMAKNWTSEESANRRRIVSFLMMKTGSSVTVTYQAVDLNVSSPCSTCISCIWWAERMEHYVTSFDIVNLLEMLVEASPHFERMEKDRIRRNLETFDPETVCRAKDDTKGFHKLIMDFRDPKVSRGRKAIKVFPWKILESAIQKAFGNCMTRLNSSTRPNRESYYDPQESITR</sequence>
<feature type="domain" description="DUF7082" evidence="1">
    <location>
        <begin position="118"/>
        <end position="270"/>
    </location>
</feature>
<proteinExistence type="predicted"/>
<evidence type="ECO:0000259" key="1">
    <source>
        <dbReference type="Pfam" id="PF23305"/>
    </source>
</evidence>
<dbReference type="EMBL" id="JXCE01000194">
    <property type="protein sequence ID" value="KPA39428.1"/>
    <property type="molecule type" value="Genomic_DNA"/>
</dbReference>
<evidence type="ECO:0000313" key="3">
    <source>
        <dbReference type="Proteomes" id="UP000037904"/>
    </source>
</evidence>
<reference evidence="2 3" key="1">
    <citation type="submission" date="2015-04" db="EMBL/GenBank/DDBJ databases">
        <title>The draft genome sequence of Fusarium langsethiae, a T-2/HT-2 mycotoxin producer.</title>
        <authorList>
            <person name="Lysoe E."/>
            <person name="Divon H.H."/>
            <person name="Terzi V."/>
            <person name="Orru L."/>
            <person name="Lamontanara A."/>
            <person name="Kolseth A.-K."/>
            <person name="Frandsen R.J."/>
            <person name="Nielsen K."/>
            <person name="Thrane U."/>
        </authorList>
    </citation>
    <scope>NUCLEOTIDE SEQUENCE [LARGE SCALE GENOMIC DNA]</scope>
    <source>
        <strain evidence="2 3">Fl201059</strain>
    </source>
</reference>
<dbReference type="OrthoDB" id="1751210at2759"/>
<name>A0A0M9ET89_FUSLA</name>
<evidence type="ECO:0000313" key="2">
    <source>
        <dbReference type="EMBL" id="KPA39428.1"/>
    </source>
</evidence>
<dbReference type="AlphaFoldDB" id="A0A0M9ET89"/>